<dbReference type="SUPFAM" id="SSF103473">
    <property type="entry name" value="MFS general substrate transporter"/>
    <property type="match status" value="1"/>
</dbReference>
<feature type="region of interest" description="Disordered" evidence="3">
    <location>
        <begin position="1"/>
        <end position="49"/>
    </location>
</feature>
<accession>A0A9W6SWS7</accession>
<dbReference type="Proteomes" id="UP001165120">
    <property type="component" value="Unassembled WGS sequence"/>
</dbReference>
<feature type="compositionally biased region" description="Polar residues" evidence="3">
    <location>
        <begin position="1"/>
        <end position="27"/>
    </location>
</feature>
<evidence type="ECO:0000313" key="5">
    <source>
        <dbReference type="EMBL" id="GME68448.1"/>
    </source>
</evidence>
<keyword evidence="4" id="KW-1133">Transmembrane helix</keyword>
<dbReference type="EMBL" id="BSXN01000417">
    <property type="protein sequence ID" value="GME68448.1"/>
    <property type="molecule type" value="Genomic_DNA"/>
</dbReference>
<feature type="transmembrane region" description="Helical" evidence="4">
    <location>
        <begin position="341"/>
        <end position="361"/>
    </location>
</feature>
<comment type="similarity">
    <text evidence="2">Belongs to the major facilitator superfamily. Monocarboxylate porter (TC 2.A.1.13) family.</text>
</comment>
<evidence type="ECO:0000256" key="1">
    <source>
        <dbReference type="ARBA" id="ARBA00004141"/>
    </source>
</evidence>
<sequence>METSLKSLHSQESTCNSTCDSNVSQYNGPGIASSDDNILHPHNSSDSSLSQVSFSSRLATLSRAVSESVTSILEQARDDNLQTIQERKQLRESEAESIAKHFQLDDALKSADRRNQINNSHNSLNTAAFSNRKPTLTIVDPDIYLTVSRAYEQDTVNKIDGLDTKDEIVKERGQQDKGYCWVIAVCTCLLFVSTWGSSAGYGVFLGFFLKENIFPGASAIDFAFVGSIILCLAQALAPLVMLLSSVLGHKLTMTIGLTLQSAGYILCSFATELWHIYVTLGVMVGVGFSLVVNPGLVIMPAWFNKYKATASGITVMGTGLGGVIFSLSTQSLIDTTHDYKWSARMVGVVVFVVNATVTILLKERIPTKKIRTWDGFNKRVQLLFDVHIWKNYAVWLVTFFYAFGQISYIIISYSMNTYATSIGLSQKQGSHLTSIFNAGQIVGRLMIGNLGDNFGRSNIGVIVSTIITIFTLCMWPFCKNFTSLLFFAIISGGLSAVANTLQISLLSNCVPVGMFPAAWSFENFWVGIFCLMSEPVSIKLRNLNSKYPFLKSQLFCGFLMLGGTFLVLPLREWRVRKVLQIRLENTKNRLIDMNSEPYVSLLAEFSAGTVHTHKKDGKVGRLHNGESNQVLKEKENSLLTKMVRANGLVQKEESSSAEEMVLMKRFLMYRTLLGISKKNYFIRMFYPIII</sequence>
<feature type="transmembrane region" description="Helical" evidence="4">
    <location>
        <begin position="552"/>
        <end position="570"/>
    </location>
</feature>
<dbReference type="Pfam" id="PF07690">
    <property type="entry name" value="MFS_1"/>
    <property type="match status" value="1"/>
</dbReference>
<evidence type="ECO:0000256" key="3">
    <source>
        <dbReference type="SAM" id="MobiDB-lite"/>
    </source>
</evidence>
<feature type="transmembrane region" description="Helical" evidence="4">
    <location>
        <begin position="251"/>
        <end position="271"/>
    </location>
</feature>
<organism evidence="5 6">
    <name type="scientific">Candida boidinii</name>
    <name type="common">Yeast</name>
    <dbReference type="NCBI Taxonomy" id="5477"/>
    <lineage>
        <taxon>Eukaryota</taxon>
        <taxon>Fungi</taxon>
        <taxon>Dikarya</taxon>
        <taxon>Ascomycota</taxon>
        <taxon>Saccharomycotina</taxon>
        <taxon>Pichiomycetes</taxon>
        <taxon>Pichiales</taxon>
        <taxon>Pichiaceae</taxon>
        <taxon>Ogataea</taxon>
        <taxon>Ogataea/Candida clade</taxon>
    </lineage>
</organism>
<comment type="subcellular location">
    <subcellularLocation>
        <location evidence="1">Membrane</location>
        <topology evidence="1">Multi-pass membrane protein</topology>
    </subcellularLocation>
</comment>
<dbReference type="PANTHER" id="PTHR11360">
    <property type="entry name" value="MONOCARBOXYLATE TRANSPORTER"/>
    <property type="match status" value="1"/>
</dbReference>
<comment type="caution">
    <text evidence="5">The sequence shown here is derived from an EMBL/GenBank/DDBJ whole genome shotgun (WGS) entry which is preliminary data.</text>
</comment>
<dbReference type="PANTHER" id="PTHR11360:SF315">
    <property type="entry name" value="TRANSPORTER MCH2-RELATED"/>
    <property type="match status" value="1"/>
</dbReference>
<evidence type="ECO:0000256" key="2">
    <source>
        <dbReference type="ARBA" id="ARBA00006727"/>
    </source>
</evidence>
<dbReference type="AlphaFoldDB" id="A0A9W6SWS7"/>
<feature type="transmembrane region" description="Helical" evidence="4">
    <location>
        <begin position="277"/>
        <end position="298"/>
    </location>
</feature>
<keyword evidence="6" id="KW-1185">Reference proteome</keyword>
<gene>
    <name evidence="5" type="ORF">Cboi02_000166400</name>
</gene>
<feature type="transmembrane region" description="Helical" evidence="4">
    <location>
        <begin position="392"/>
        <end position="411"/>
    </location>
</feature>
<protein>
    <submittedName>
        <fullName evidence="5">Unnamed protein product</fullName>
    </submittedName>
</protein>
<evidence type="ECO:0000313" key="6">
    <source>
        <dbReference type="Proteomes" id="UP001165120"/>
    </source>
</evidence>
<dbReference type="InterPro" id="IPR011701">
    <property type="entry name" value="MFS"/>
</dbReference>
<dbReference type="InterPro" id="IPR036259">
    <property type="entry name" value="MFS_trans_sf"/>
</dbReference>
<feature type="transmembrane region" description="Helical" evidence="4">
    <location>
        <begin position="222"/>
        <end position="244"/>
    </location>
</feature>
<reference evidence="5" key="1">
    <citation type="submission" date="2023-04" db="EMBL/GenBank/DDBJ databases">
        <title>Candida boidinii NBRC 10035.</title>
        <authorList>
            <person name="Ichikawa N."/>
            <person name="Sato H."/>
            <person name="Tonouchi N."/>
        </authorList>
    </citation>
    <scope>NUCLEOTIDE SEQUENCE</scope>
    <source>
        <strain evidence="5">NBRC 10035</strain>
    </source>
</reference>
<dbReference type="InterPro" id="IPR050327">
    <property type="entry name" value="Proton-linked_MCT"/>
</dbReference>
<dbReference type="GO" id="GO:0022857">
    <property type="term" value="F:transmembrane transporter activity"/>
    <property type="evidence" value="ECO:0007669"/>
    <property type="project" value="InterPro"/>
</dbReference>
<keyword evidence="4" id="KW-0472">Membrane</keyword>
<dbReference type="Gene3D" id="1.20.1250.20">
    <property type="entry name" value="MFS general substrate transporter like domains"/>
    <property type="match status" value="2"/>
</dbReference>
<feature type="transmembrane region" description="Helical" evidence="4">
    <location>
        <begin position="179"/>
        <end position="202"/>
    </location>
</feature>
<keyword evidence="4" id="KW-0812">Transmembrane</keyword>
<proteinExistence type="inferred from homology"/>
<dbReference type="GO" id="GO:0016020">
    <property type="term" value="C:membrane"/>
    <property type="evidence" value="ECO:0007669"/>
    <property type="project" value="UniProtKB-SubCell"/>
</dbReference>
<evidence type="ECO:0000256" key="4">
    <source>
        <dbReference type="SAM" id="Phobius"/>
    </source>
</evidence>
<feature type="transmembrane region" description="Helical" evidence="4">
    <location>
        <begin position="459"/>
        <end position="477"/>
    </location>
</feature>
<feature type="transmembrane region" description="Helical" evidence="4">
    <location>
        <begin position="310"/>
        <end position="329"/>
    </location>
</feature>
<name>A0A9W6SWS7_CANBO</name>
<feature type="transmembrane region" description="Helical" evidence="4">
    <location>
        <begin position="484"/>
        <end position="505"/>
    </location>
</feature>